<feature type="compositionally biased region" description="Acidic residues" evidence="1">
    <location>
        <begin position="3796"/>
        <end position="3820"/>
    </location>
</feature>
<sequence length="5358" mass="601811">MATTTSESEAEIFVPSHNEVGTEYDKDAPEPPPTIDKGEAKVGTMVTNENRKMVLKSSDLSIPEVVRASYAANFGPTATASQGADLMNAASVAKSANVEADVIKATRESPPGFATNLEDIASSLEIPQAIPLRVGLEGDPGIGKTLFCQRMALRWTLGMLDNYDLVLMVDVSSVTTSLCDYLYGEHFGSDSFTTPDAFWDYVANHQESVLLLVDGLEILTQKQLHNLGFYDIFVGGALERSHVVITARSGLRTTTLMKVCDFVYILQGPTTVAKVDYVRSYFVEKTSLAERLVAEIETNPQLLELASNPSCLALLCHLQVGQDSRPFRLPTTVTELYTEVFQRLLLSPCSTKPYILEGERMWKDIHLRLMALGQIAWEELKCNRTTFSVHNLRDTYKVLDRLLPLGVLRIEQQYERGVHNELMLSQKCSFINRTWQEYFAAFYVGEKAKSQPNSRQTTQYLQACLERDNSLVCLFTAGHMKSKASPLIRTIEREIKFYRKEIERVPKSREAELRLTDLLRMGLECLQECRAQTNFVHILAQFFTEKLHITEKCTAASLYSIADVLKFQGAQKSQKDQVFVNTLQISVAGRLTARLPMFFDALDRDLRIRSLVFEDNLNLSSARSCGGSISMDCRSLRRFLQRHRSIDEVSCNIDNITISRPAFGAIIDAMTASRSLCCANFKILYDYDSKFAEEFCSLPFEALAVSSLQEFSLELEESCFSQVENESTAENRLSLMSPVVRMLQTSPQMRKMSITIEDTEVHSEKPATRAYTLQVIPLLQAVAGERTLQEFSLQVPRADILILTGTRDLVTRNVVLKKFHLTASETSTPRETTAVSEILQALTNNRSLQCFSLQLEDVPPSCNPNELLRDVTEVVKTNPTLRTFSFVIHKRPLGDCLNMECPSCGEPVKAKQKFCHECGTGLQKRQKFQDSGEFQGAGDGGMVSSTPSTEPTVPAGKQPDDSKEGPPQPGDRNVHVSGLSTDHNANMEINTLPTSDKSIKPLQAEPMETDSVKDEMGASKDGSSSEALKDGIPQETEGSASSKGGERSLPDDKRPVSPTVLADTLQKSVQLHTPTEETSAGVLGFEEVDVSSLVKEGSGHIEAGQGDTESRNLLASCPPKPADDTTGTSTGVQGFEKGNAGSLGGTQSSKAPKVGQRNKPKSDLKASRPSKPTHAATEDEQASKTATNKSDKDKGPPKSDGKPGKKKVQPDSTEEKQSQVLVSSEATDQAKPAAEPKTKAFEQEIIHPPNDEHSLEANKDSTDGEDQDTGEEETPVQEEGDQHSDEDLQNMPFADTSMEDSFVLVGGEKDEKNSHDGHSQAADDKDADSDSEEWQKVENKKTRRQKKQDHKNRKQPDNKAKKEQENQSHHTSSPSKIVHQPHLASQYEGGSTMTLHFHVLVSPDFKMKPDVERVHVRSDIVDWKSLAVLEITRHLKDGFLVAEGKCSINLKRVNNRFVSFKYAVVKENGDVKWEFIHYSMGGGVIVNRCFKLLPEQCQAGGDVHLYNDAMQVELGRLDKFKSLIGWTSVEEKVAHDRRIAVQAWLPRWKGFTCDQQGEELLACDVMKQVQAVCHWVGASPVSDGYYNRKRWELKEFSISKVLMEYIGPKLDQLAKTKEQKTESPEAAQARIVSALSICWLVHKYQLPLSEKQAHALFEGLLIRPDVKDKSCREVEAFSLHFCQDGRLNPAEKPLAVIKELDPAVFDADALLERSCAAILTNKELLDPLTVKTVSLPTLCAAIAVNVATGYSLSLEEDRQDVLALLQMATALAASHVSDDAADKGDDTTRQEACQTFCISHNVLMSCLEACTYRHLSPILIGAVGLAAACMSNLWQCMSSATETKAQNMQTNMMKLIEKETSWVIRWLGKQLHARISFGAEEESKISTMERVELFCSLDTSTFPQHLAQCFSDAAFDAVDNIVKSKNGQQIVASYTRSPNESKYKYGGLFSRMLCRTWPATNQGRTPPTNFRLLQHMLTWQPCAGILKLFGEASDLVEVLNEDSQTHIAFYKSLLGTTIQELTKATIIIGHLQLLLEHKKQFLELCSAVAVKGEEEDKTKKAKGNGKHDTNMVVKVGDSAWHVKQLEKVLDWRGKELAAIKTETRQIECFLGMCEDIKPVACEELEQKVRRDTSTISLNNLCQAVTGDDIANVSFDLNQPPNITYFGITPEFREMLSHLEGLSKSTIFNKIWEKMRQTEPDEEEEAMPALSVDDVLNQVWKPAYQKWLELRQSVKDGNIKLQEVDETFGQFKNKNLENEMKMLAKNPREGWIKDRVLQIQQYHQLNKHLDAADVVKDVKEKYDLKGDFKGVEVLLHSKAKNFKQNPLSSINKKVVNAGKLLAEMTEERIESIRMFVKCQRLVDWLRTKIHDTKELKVFVDLASISAGESDIEVDKVNCLLSAGVGYAPLIYDLKEESDFDALMKCCRHFWTALEKDKHLPKKLMDTTRNLEWLKGVSDSHGSVEMSSLSQTEAINARGVYEIGCFGQNQALNDLESVVRLRVEGAESEEADDEDMAVKELKEYNLSMLKSLQSKLMLLAGKADKGSEEVDRFVEILTGVTRLGQAYVHLYNAGAVLFNNWNAVVYCEGNRRVKVMVNFGFDTPVLYGTRAAVEEQLTQLAKYMEVCLEEWLGAMDKARLEYDELNHFTTEQIVVLRKALAKMIDPSESVSPQVLALLSSIKPLCAEEDIRRAMAHVAGDIDAMEEENINEEPEMEEAVKKMWSMDDEEREEFVEKLKQMVPDLTDRVAMAAMKATKGNVEEAVGWCISNMDDDDFIDQVLNKEEEEEEEEMVAAVEDVIPEMVEDSSIMLTSIQEPVSLAGFTSMSLSRDLEEPRKETMVKKMESVWAEYLTTVKSTTFEEYISIDHLALVLRNLSSTANITVGRQWPSRFLEAGKPNLVVCPQDDIWQTVLFLYMQGQTTQSLPSYREVLICTPHTTLEEVVLLWRRAVGDQTGGIFCLVAADQLDYDVSVRAEEMRCKLFQGKSGYHVVVVCASERQHQSYMVTALDQYKVPIPHVPSPEHVQEYLLAQFQQPDAGTALMASAVDHQRLVGRDGAVWRRLPWDLYVVEHTYKPQAGLRQVDDGMFRSVEYQRPYQYLRRWMANTNLDTFVFTPGHTEGSHQNFLHTVLSYCGMEDPSWAELLHFLSFLNYQLQDYEHSAFCLDFLRDTLPGFRKFVVQFMIIMSKDFATPSLNMSDQSPSLKMAPSADDQQQEEIQQFQLRRTWETSPHPYLFFNADHNSMTFLGFYVDRAGSVIDATGQLLEQNVITANLYQGLTGNGVKFNANFDDLTRFEKIQKLCFVMGIHDVFYDPDPSYELTTDNVKKILAIQMRFRCNIPVIIMGETGCGKTRLIRFMCDLQAGHVKGKKHPENMIIMKVHGGVRAEDIIRKVERAQQTARLNRARHNIDTVLFFDEANTTEAIGLIKEIMCDGTIAGQPLNRQQGCLKIVAAINPYRRHTDDMIRRLEEAGLGYHIKATETKDRFGHIPLRQLVYRVQPLPPSMLPLVWDFGQLSSDVEEKYIVQMVNRCLKKYSLTANSTKVVSAVLAASQRYMRSKKDECSFVSLRDAERTLTVLCWFYQMSGKLRDLMPDTGRSTRANAQLSDFTRALVLAIGVCYHSRLETRKQYRRDVAKYFTEPCQLPQGPQTVEQEIDRCQDAFLDELKDQLGANIACNTALKENVFMMVVCIELQIPLFLVGKPGSSKSLAKTIVADAMQGDSAPSALFKGLKQAQMVSFQCSPLATPEGIVGTFRQCSKFQKDKDLSRFVSVVVLDEVGLAEDSPKMPLKTLHPLLEDGYEEEDQEEEDEEDDDGSEEEEDRDPTRSHKKVAFVGISNWALDPAKMNRGIFVSRGKPRKDDLTKSARGICENDNHVLARMKTLLPHLSEAYLQLYNSQDREFFGLRDFYSLVKMVYGFCKTSERPPTKAQVVHAVLRNYGGRDDMDPLQKFGQVVGTLPDDKVCRNINRIKVCMETGRTVVLLNLENLYESLYDALNQYYVYFGGQRYVDLGLGTHRVKCRVHQNFRLVVVAEKDIVYERFPIPLINRLEKHFLAISTVLTPQQKAIAHRLEGWAEAFATRRTAPHETVKHQYTVGDAFIGYHPDTAATLVFQVCSEMGGADTDDPALEEEILQNAQDLLLQCATPDAVVRLSKSRLSSEEAALNEKYFHQQHHSCLQEFLCHRVDQARQAGGLQQGIQTQVTTHSKLLSHTDAQTLATALGLPPFYCAVMSLQQFDTEHQFCKQIRGFLTDTLHQESVLIVQCDSGHTNSNLIACARYCVQDEQTQVGNTTAHLVFIVQLPRLPGGCFVGFQGGKWTCAHIDDLQPPQKNAPDVAQMRGKPISQLLGGHRKEEETGSMDGDAEEEGNMADGSVQMEEEEAAPSTKADVDEDMDVDVDVDVNDELQGSAMEEEGGDTQEGMDLEDIELDLTAEDEEIEPKPKMTDKYTEASVLDDKMLLVSCIQAAAAMLEDPKDLPKRRTVARIEKLMQLLLDRKDTGLSFCDVVKARIVQLLEEKEKSKADGGVNWLTNEAATHKAITEAGTLRQSAWNHLSSVIAPLLAEIVAYADRNCNLDHMATPAGEWAIPLFLAVLNDHNLVPFHYNDMLSPLMNVQRQKIPVLSSGCGEQLFECRVPFSWVIRGQVDAMWKAAQKLEASTGETPDQALPRLFEESMLGRIILRAAKQDHSGEDIAARYLHDFVWMNYRMVTTDVEEIKLVCSAVEMSARELHAQSGSEEPFCLTIPAIHTAFSRVQGRLHNLSQLLETTPGLLQQLGAVDFESDTSMTVDTTAVLVVLEGLTPEAHDVTTPRGRQSWLGRMQCVAPVVERVFAAAASLDNSSCYGEKSLTQVHVGRFLWIRLQTLQMFMEHMFTAADGEESLNTKQMDVLWKVLSNEPQNDFKSVKTMKKVERFLKSCNSQAGIKHFREAVEKHNAYRRCCNSFFMELVSRFCFADGTPPEAGVVEMLLNYVVRREKEGTATQTKKFTPFEDDCIDQTPVIRSFLLQLLLRANSQEVIDHMEKYLQAARRFVLDKQEVIELLVIFIQCMEDSYKQEAAQSHDTETAMIEVAMSKLQQAGRQAHVNAPGLSVATLLFIANIRFGLSVAAQLLHKYHGRRALSVQEELKLGSWNRHYRLTKRLLDQAWRLCEQLEWRWPQVFLLKQLYRSCGMDSLLSVTEQAQLHQHLQWVIPPEARGGKEEIIPDRFIMCGDQYRQLREELAKSMVSKNMEAVDKVLQAMGAPENVREVQLLLALYREVTVSRANSNQARHPTQDYITVSHQYLADSPVLTNKQLAMELLTNNQGGGNLTLTVTPNQPPIQRTLSALVIHTAAVLGTDVGGVLLPLQTLLQNPQNLAVGFIR</sequence>
<dbReference type="InterPro" id="IPR027417">
    <property type="entry name" value="P-loop_NTPase"/>
</dbReference>
<feature type="compositionally biased region" description="Acidic residues" evidence="1">
    <location>
        <begin position="1263"/>
        <end position="1279"/>
    </location>
</feature>
<dbReference type="SUPFAM" id="SSF46934">
    <property type="entry name" value="UBA-like"/>
    <property type="match status" value="1"/>
</dbReference>
<accession>C3YWC5</accession>
<dbReference type="SUPFAM" id="SSF52540">
    <property type="entry name" value="P-loop containing nucleoside triphosphate hydrolases"/>
    <property type="match status" value="3"/>
</dbReference>
<dbReference type="Gene3D" id="3.40.50.300">
    <property type="entry name" value="P-loop containing nucleotide triphosphate hydrolases"/>
    <property type="match status" value="3"/>
</dbReference>
<dbReference type="GO" id="GO:0004842">
    <property type="term" value="F:ubiquitin-protein transferase activity"/>
    <property type="evidence" value="ECO:0007669"/>
    <property type="project" value="InterPro"/>
</dbReference>
<organism>
    <name type="scientific">Branchiostoma floridae</name>
    <name type="common">Florida lancelet</name>
    <name type="synonym">Amphioxus</name>
    <dbReference type="NCBI Taxonomy" id="7739"/>
    <lineage>
        <taxon>Eukaryota</taxon>
        <taxon>Metazoa</taxon>
        <taxon>Chordata</taxon>
        <taxon>Cephalochordata</taxon>
        <taxon>Leptocardii</taxon>
        <taxon>Amphioxiformes</taxon>
        <taxon>Branchiostomatidae</taxon>
        <taxon>Branchiostoma</taxon>
    </lineage>
</organism>
<feature type="domain" description="AAA+ ATPase" evidence="2">
    <location>
        <begin position="3691"/>
        <end position="3856"/>
    </location>
</feature>
<dbReference type="InterPro" id="IPR009060">
    <property type="entry name" value="UBA-like_sf"/>
</dbReference>
<dbReference type="EMBL" id="GG666561">
    <property type="protein sequence ID" value="EEN55169.1"/>
    <property type="molecule type" value="Genomic_DNA"/>
</dbReference>
<dbReference type="InterPro" id="IPR007111">
    <property type="entry name" value="NACHT_NTPase"/>
</dbReference>
<dbReference type="InterPro" id="IPR003593">
    <property type="entry name" value="AAA+_ATPase"/>
</dbReference>
<feature type="compositionally biased region" description="Basic and acidic residues" evidence="1">
    <location>
        <begin position="1189"/>
        <end position="1203"/>
    </location>
</feature>
<feature type="region of interest" description="Disordered" evidence="1">
    <location>
        <begin position="3796"/>
        <end position="3825"/>
    </location>
</feature>
<gene>
    <name evidence="3" type="ORF">BRAFLDRAFT_68766</name>
</gene>
<evidence type="ECO:0000256" key="1">
    <source>
        <dbReference type="SAM" id="MobiDB-lite"/>
    </source>
</evidence>
<feature type="region of interest" description="Disordered" evidence="1">
    <location>
        <begin position="931"/>
        <end position="1380"/>
    </location>
</feature>
<protein>
    <recommendedName>
        <fullName evidence="2">AAA+ ATPase domain-containing protein</fullName>
    </recommendedName>
</protein>
<feature type="compositionally biased region" description="Polar residues" evidence="1">
    <location>
        <begin position="978"/>
        <end position="996"/>
    </location>
</feature>
<feature type="compositionally biased region" description="Basic residues" evidence="1">
    <location>
        <begin position="1341"/>
        <end position="1353"/>
    </location>
</feature>
<dbReference type="SMART" id="SM00382">
    <property type="entry name" value="AAA"/>
    <property type="match status" value="3"/>
</dbReference>
<dbReference type="FunFam" id="3.40.50.300:FF:000491">
    <property type="entry name" value="E3 ubiquitin-protein ligase RNF213"/>
    <property type="match status" value="1"/>
</dbReference>
<feature type="compositionally biased region" description="Polar residues" evidence="1">
    <location>
        <begin position="1065"/>
        <end position="1078"/>
    </location>
</feature>
<evidence type="ECO:0000259" key="2">
    <source>
        <dbReference type="SMART" id="SM00382"/>
    </source>
</evidence>
<feature type="compositionally biased region" description="Basic and acidic residues" evidence="1">
    <location>
        <begin position="1307"/>
        <end position="1324"/>
    </location>
</feature>
<feature type="compositionally biased region" description="Polar residues" evidence="1">
    <location>
        <begin position="1218"/>
        <end position="1227"/>
    </location>
</feature>
<dbReference type="InterPro" id="IPR031248">
    <property type="entry name" value="RNF213"/>
</dbReference>
<evidence type="ECO:0000313" key="3">
    <source>
        <dbReference type="EMBL" id="EEN55169.1"/>
    </source>
</evidence>
<feature type="domain" description="AAA+ ATPase" evidence="2">
    <location>
        <begin position="3335"/>
        <end position="3482"/>
    </location>
</feature>
<proteinExistence type="predicted"/>
<feature type="compositionally biased region" description="Basic and acidic residues" evidence="1">
    <location>
        <begin position="1354"/>
        <end position="1368"/>
    </location>
</feature>
<dbReference type="InParanoid" id="C3YWC5"/>
<dbReference type="PANTHER" id="PTHR22605">
    <property type="entry name" value="RZ-TYPE DOMAIN-CONTAINING PROTEIN"/>
    <property type="match status" value="1"/>
</dbReference>
<feature type="region of interest" description="Disordered" evidence="1">
    <location>
        <begin position="1"/>
        <end position="39"/>
    </location>
</feature>
<dbReference type="Gene3D" id="1.10.8.10">
    <property type="entry name" value="DNA helicase RuvA subunit, C-terminal domain"/>
    <property type="match status" value="1"/>
</dbReference>
<feature type="region of interest" description="Disordered" evidence="1">
    <location>
        <begin position="4340"/>
        <end position="4392"/>
    </location>
</feature>
<name>C3YWC5_BRAFL</name>
<dbReference type="GO" id="GO:0016887">
    <property type="term" value="F:ATP hydrolysis activity"/>
    <property type="evidence" value="ECO:0007669"/>
    <property type="project" value="InterPro"/>
</dbReference>
<dbReference type="PANTHER" id="PTHR22605:SF16">
    <property type="entry name" value="E3 UBIQUITIN-PROTEIN LIGASE RNF213"/>
    <property type="match status" value="1"/>
</dbReference>
<feature type="domain" description="AAA+ ATPase" evidence="2">
    <location>
        <begin position="130"/>
        <end position="269"/>
    </location>
</feature>
<feature type="compositionally biased region" description="Basic and acidic residues" evidence="1">
    <location>
        <begin position="1044"/>
        <end position="1055"/>
    </location>
</feature>
<dbReference type="Pfam" id="PF05729">
    <property type="entry name" value="NACHT"/>
    <property type="match status" value="1"/>
</dbReference>
<feature type="compositionally biased region" description="Basic and acidic residues" evidence="1">
    <location>
        <begin position="1234"/>
        <end position="1262"/>
    </location>
</feature>
<dbReference type="eggNOG" id="ENOG502QQ65">
    <property type="taxonomic scope" value="Eukaryota"/>
</dbReference>
<reference evidence="3" key="1">
    <citation type="journal article" date="2008" name="Nature">
        <title>The amphioxus genome and the evolution of the chordate karyotype.</title>
        <authorList>
            <consortium name="US DOE Joint Genome Institute (JGI-PGF)"/>
            <person name="Putnam N.H."/>
            <person name="Butts T."/>
            <person name="Ferrier D.E.K."/>
            <person name="Furlong R.F."/>
            <person name="Hellsten U."/>
            <person name="Kawashima T."/>
            <person name="Robinson-Rechavi M."/>
            <person name="Shoguchi E."/>
            <person name="Terry A."/>
            <person name="Yu J.-K."/>
            <person name="Benito-Gutierrez E.L."/>
            <person name="Dubchak I."/>
            <person name="Garcia-Fernandez J."/>
            <person name="Gibson-Brown J.J."/>
            <person name="Grigoriev I.V."/>
            <person name="Horton A.C."/>
            <person name="de Jong P.J."/>
            <person name="Jurka J."/>
            <person name="Kapitonov V.V."/>
            <person name="Kohara Y."/>
            <person name="Kuroki Y."/>
            <person name="Lindquist E."/>
            <person name="Lucas S."/>
            <person name="Osoegawa K."/>
            <person name="Pennacchio L.A."/>
            <person name="Salamov A.A."/>
            <person name="Satou Y."/>
            <person name="Sauka-Spengler T."/>
            <person name="Schmutz J."/>
            <person name="Shin-I T."/>
            <person name="Toyoda A."/>
            <person name="Bronner-Fraser M."/>
            <person name="Fujiyama A."/>
            <person name="Holland L.Z."/>
            <person name="Holland P.W.H."/>
            <person name="Satoh N."/>
            <person name="Rokhsar D.S."/>
        </authorList>
    </citation>
    <scope>NUCLEOTIDE SEQUENCE [LARGE SCALE GENOMIC DNA]</scope>
    <source>
        <strain evidence="3">S238N-H82</strain>
        <tissue evidence="3">Testes</tissue>
    </source>
</reference>